<dbReference type="PROSITE" id="PS00455">
    <property type="entry name" value="AMP_BINDING"/>
    <property type="match status" value="1"/>
</dbReference>
<evidence type="ECO:0000256" key="1">
    <source>
        <dbReference type="ARBA" id="ARBA00006432"/>
    </source>
</evidence>
<protein>
    <submittedName>
        <fullName evidence="6">Long-chain acyl-CoA synthetase</fullName>
        <ecNumber evidence="6">6.2.1.3</ecNumber>
    </submittedName>
</protein>
<dbReference type="PANTHER" id="PTHR43767:SF1">
    <property type="entry name" value="NONRIBOSOMAL PEPTIDE SYNTHASE PES1 (EUROFUNG)-RELATED"/>
    <property type="match status" value="1"/>
</dbReference>
<keyword evidence="3" id="KW-0472">Membrane</keyword>
<dbReference type="InterPro" id="IPR020845">
    <property type="entry name" value="AMP-binding_CS"/>
</dbReference>
<gene>
    <name evidence="6" type="ORF">FHS59_001706</name>
</gene>
<sequence>MMNLAVLLEESARKYPTKDAFIFMDKHLTFAQVNGAANQIANALNTMGIHKGDRVALSCLNLPYFPMVYFGILKAGAIVVPLSVLLKHDEVEYHLKNSGAKAYFCFEGTKELPMAKEGFEGFQNATSCEHFFVITPQMSDSSPFEGIKTLGMLMATRSPIYSTMVTDADDTALIIYTSGTTGKPKGAELTHSNLLLNAMLSVKILSLENSDTQLIVLPLFHIFAMTVLMNAGLYAGATSILLPRFEGNQVLSLMEKHQVSIFAGVPTMYWGLLNAEGDGVNLENIAKNLKTCVSGGAALPVNVLENFEAKFNVPIFEGYGMSEGSPVVTFNQKEFGKKPGSVGVPVWGVEVKIVDSEGKELPVGEKGELIYRGHNVMKGYYNNPKATAETIKDGWLYSGDVAVKDEDGFFFIVDRTKEMIIRKGLNVYPREIEEVMMKHEAVSMVAVIGVPSDESGEEIKACVVLNKGFEMTEDELKSWTKEHIASYKYPRIIEFMHALPMSATGKILKKELK</sequence>
<dbReference type="Proteomes" id="UP000588604">
    <property type="component" value="Unassembled WGS sequence"/>
</dbReference>
<dbReference type="InterPro" id="IPR045851">
    <property type="entry name" value="AMP-bd_C_sf"/>
</dbReference>
<keyword evidence="3" id="KW-0812">Transmembrane</keyword>
<evidence type="ECO:0000259" key="5">
    <source>
        <dbReference type="Pfam" id="PF13193"/>
    </source>
</evidence>
<dbReference type="FunFam" id="3.30.300.30:FF:000008">
    <property type="entry name" value="2,3-dihydroxybenzoate-AMP ligase"/>
    <property type="match status" value="1"/>
</dbReference>
<evidence type="ECO:0000256" key="3">
    <source>
        <dbReference type="SAM" id="Phobius"/>
    </source>
</evidence>
<reference evidence="6 7" key="1">
    <citation type="submission" date="2020-08" db="EMBL/GenBank/DDBJ databases">
        <title>Genomic Encyclopedia of Type Strains, Phase IV (KMG-IV): sequencing the most valuable type-strain genomes for metagenomic binning, comparative biology and taxonomic classification.</title>
        <authorList>
            <person name="Goeker M."/>
        </authorList>
    </citation>
    <scope>NUCLEOTIDE SEQUENCE [LARGE SCALE GENOMIC DNA]</scope>
    <source>
        <strain evidence="6 7">DSM 102044</strain>
    </source>
</reference>
<dbReference type="Gene3D" id="3.30.300.30">
    <property type="match status" value="1"/>
</dbReference>
<dbReference type="InterPro" id="IPR050237">
    <property type="entry name" value="ATP-dep_AMP-bd_enzyme"/>
</dbReference>
<feature type="transmembrane region" description="Helical" evidence="3">
    <location>
        <begin position="67"/>
        <end position="86"/>
    </location>
</feature>
<organism evidence="6 7">
    <name type="scientific">Algoriphagus iocasae</name>
    <dbReference type="NCBI Taxonomy" id="1836499"/>
    <lineage>
        <taxon>Bacteria</taxon>
        <taxon>Pseudomonadati</taxon>
        <taxon>Bacteroidota</taxon>
        <taxon>Cytophagia</taxon>
        <taxon>Cytophagales</taxon>
        <taxon>Cyclobacteriaceae</taxon>
        <taxon>Algoriphagus</taxon>
    </lineage>
</organism>
<feature type="domain" description="AMP-binding enzyme C-terminal" evidence="5">
    <location>
        <begin position="431"/>
        <end position="506"/>
    </location>
</feature>
<evidence type="ECO:0000259" key="4">
    <source>
        <dbReference type="Pfam" id="PF00501"/>
    </source>
</evidence>
<dbReference type="InterPro" id="IPR042099">
    <property type="entry name" value="ANL_N_sf"/>
</dbReference>
<dbReference type="EC" id="6.2.1.3" evidence="6"/>
<dbReference type="SUPFAM" id="SSF56801">
    <property type="entry name" value="Acetyl-CoA synthetase-like"/>
    <property type="match status" value="1"/>
</dbReference>
<comment type="caution">
    <text evidence="6">The sequence shown here is derived from an EMBL/GenBank/DDBJ whole genome shotgun (WGS) entry which is preliminary data.</text>
</comment>
<evidence type="ECO:0000313" key="7">
    <source>
        <dbReference type="Proteomes" id="UP000588604"/>
    </source>
</evidence>
<keyword evidence="3" id="KW-1133">Transmembrane helix</keyword>
<name>A0A841MU03_9BACT</name>
<dbReference type="PANTHER" id="PTHR43767">
    <property type="entry name" value="LONG-CHAIN-FATTY-ACID--COA LIGASE"/>
    <property type="match status" value="1"/>
</dbReference>
<evidence type="ECO:0000256" key="2">
    <source>
        <dbReference type="ARBA" id="ARBA00022598"/>
    </source>
</evidence>
<dbReference type="EMBL" id="JACIJO010000002">
    <property type="protein sequence ID" value="MBB6326078.1"/>
    <property type="molecule type" value="Genomic_DNA"/>
</dbReference>
<feature type="transmembrane region" description="Helical" evidence="3">
    <location>
        <begin position="214"/>
        <end position="235"/>
    </location>
</feature>
<dbReference type="AlphaFoldDB" id="A0A841MU03"/>
<comment type="similarity">
    <text evidence="1">Belongs to the ATP-dependent AMP-binding enzyme family.</text>
</comment>
<dbReference type="NCBIfam" id="NF004837">
    <property type="entry name" value="PRK06187.1"/>
    <property type="match status" value="1"/>
</dbReference>
<dbReference type="InterPro" id="IPR000873">
    <property type="entry name" value="AMP-dep_synth/lig_dom"/>
</dbReference>
<evidence type="ECO:0000313" key="6">
    <source>
        <dbReference type="EMBL" id="MBB6326078.1"/>
    </source>
</evidence>
<feature type="domain" description="AMP-dependent synthetase/ligase" evidence="4">
    <location>
        <begin position="8"/>
        <end position="381"/>
    </location>
</feature>
<accession>A0A841MU03</accession>
<dbReference type="Gene3D" id="3.40.50.12780">
    <property type="entry name" value="N-terminal domain of ligase-like"/>
    <property type="match status" value="1"/>
</dbReference>
<proteinExistence type="inferred from homology"/>
<dbReference type="Pfam" id="PF13193">
    <property type="entry name" value="AMP-binding_C"/>
    <property type="match status" value="1"/>
</dbReference>
<dbReference type="InterPro" id="IPR025110">
    <property type="entry name" value="AMP-bd_C"/>
</dbReference>
<dbReference type="CDD" id="cd05936">
    <property type="entry name" value="FC-FACS_FadD_like"/>
    <property type="match status" value="1"/>
</dbReference>
<dbReference type="GO" id="GO:0004467">
    <property type="term" value="F:long-chain fatty acid-CoA ligase activity"/>
    <property type="evidence" value="ECO:0007669"/>
    <property type="project" value="UniProtKB-EC"/>
</dbReference>
<dbReference type="RefSeq" id="WP_184494707.1">
    <property type="nucleotide sequence ID" value="NZ_JACIJO010000002.1"/>
</dbReference>
<keyword evidence="2 6" id="KW-0436">Ligase</keyword>
<keyword evidence="7" id="KW-1185">Reference proteome</keyword>
<dbReference type="Pfam" id="PF00501">
    <property type="entry name" value="AMP-binding"/>
    <property type="match status" value="1"/>
</dbReference>